<keyword evidence="3" id="KW-1185">Reference proteome</keyword>
<reference evidence="2 3" key="1">
    <citation type="submission" date="2020-03" db="EMBL/GenBank/DDBJ databases">
        <title>Whole genome shotgun sequence of Phytohabitans rumicis NBRC 108638.</title>
        <authorList>
            <person name="Komaki H."/>
            <person name="Tamura T."/>
        </authorList>
    </citation>
    <scope>NUCLEOTIDE SEQUENCE [LARGE SCALE GENOMIC DNA]</scope>
    <source>
        <strain evidence="2 3">NBRC 108638</strain>
    </source>
</reference>
<sequence>MAGQDTPGVVERGGVPADAGRGPSRPPSGRARAQDSTIAAGWRSRKMNWASGQQRANLFHMNTWLGVFSTSTDLPLLRSAWSSIRSHSMWVSSAAGRPSSPMLFSA</sequence>
<organism evidence="2 3">
    <name type="scientific">Phytohabitans rumicis</name>
    <dbReference type="NCBI Taxonomy" id="1076125"/>
    <lineage>
        <taxon>Bacteria</taxon>
        <taxon>Bacillati</taxon>
        <taxon>Actinomycetota</taxon>
        <taxon>Actinomycetes</taxon>
        <taxon>Micromonosporales</taxon>
        <taxon>Micromonosporaceae</taxon>
    </lineage>
</organism>
<feature type="compositionally biased region" description="Low complexity" evidence="1">
    <location>
        <begin position="19"/>
        <end position="31"/>
    </location>
</feature>
<dbReference type="Proteomes" id="UP000482960">
    <property type="component" value="Unassembled WGS sequence"/>
</dbReference>
<name>A0A6V8L0R1_9ACTN</name>
<reference evidence="2 3" key="2">
    <citation type="submission" date="2020-03" db="EMBL/GenBank/DDBJ databases">
        <authorList>
            <person name="Ichikawa N."/>
            <person name="Kimura A."/>
            <person name="Kitahashi Y."/>
            <person name="Uohara A."/>
        </authorList>
    </citation>
    <scope>NUCLEOTIDE SEQUENCE [LARGE SCALE GENOMIC DNA]</scope>
    <source>
        <strain evidence="2 3">NBRC 108638</strain>
    </source>
</reference>
<comment type="caution">
    <text evidence="2">The sequence shown here is derived from an EMBL/GenBank/DDBJ whole genome shotgun (WGS) entry which is preliminary data.</text>
</comment>
<accession>A0A6V8L0R1</accession>
<evidence type="ECO:0000313" key="2">
    <source>
        <dbReference type="EMBL" id="GFJ88189.1"/>
    </source>
</evidence>
<dbReference type="EMBL" id="BLPG01000001">
    <property type="protein sequence ID" value="GFJ88189.1"/>
    <property type="molecule type" value="Genomic_DNA"/>
</dbReference>
<evidence type="ECO:0000256" key="1">
    <source>
        <dbReference type="SAM" id="MobiDB-lite"/>
    </source>
</evidence>
<dbReference type="AlphaFoldDB" id="A0A6V8L0R1"/>
<proteinExistence type="predicted"/>
<gene>
    <name evidence="2" type="ORF">Prum_018310</name>
</gene>
<protein>
    <submittedName>
        <fullName evidence="2">Uncharacterized protein</fullName>
    </submittedName>
</protein>
<evidence type="ECO:0000313" key="3">
    <source>
        <dbReference type="Proteomes" id="UP000482960"/>
    </source>
</evidence>
<feature type="region of interest" description="Disordered" evidence="1">
    <location>
        <begin position="1"/>
        <end position="39"/>
    </location>
</feature>